<dbReference type="AlphaFoldDB" id="A0A1M5VYW3"/>
<dbReference type="InterPro" id="IPR008928">
    <property type="entry name" value="6-hairpin_glycosidase_sf"/>
</dbReference>
<evidence type="ECO:0000313" key="2">
    <source>
        <dbReference type="Proteomes" id="UP000184139"/>
    </source>
</evidence>
<protein>
    <submittedName>
        <fullName evidence="1">Uncharacterized protein</fullName>
    </submittedName>
</protein>
<keyword evidence="2" id="KW-1185">Reference proteome</keyword>
<reference evidence="1 2" key="1">
    <citation type="submission" date="2016-11" db="EMBL/GenBank/DDBJ databases">
        <authorList>
            <person name="Jaros S."/>
            <person name="Januszkiewicz K."/>
            <person name="Wedrychowicz H."/>
        </authorList>
    </citation>
    <scope>NUCLEOTIDE SEQUENCE [LARGE SCALE GENOMIC DNA]</scope>
    <source>
        <strain evidence="1 2">DSM 9705</strain>
    </source>
</reference>
<dbReference type="Gene3D" id="1.50.10.10">
    <property type="match status" value="1"/>
</dbReference>
<name>A0A1M5VYW3_9BACT</name>
<dbReference type="InterPro" id="IPR012341">
    <property type="entry name" value="6hp_glycosidase-like_sf"/>
</dbReference>
<proteinExistence type="predicted"/>
<sequence>MLRRLFPWRFLLRLAAKRFQVIDPLMVAARIRSFAQPSEVQEPIELLRAGIVFHARGLLNTKAIQHNLDWVWPYWVERQFNPDDSSFIPRAFSFSHINLTHRNWTAIGLPDLPLYPIVDPRGLVTPLYDGWSLDCWFIEDQGVVLCPSRMDSVDQYLIDDSSRAVVTRAQAGNTTLTTKASLSITDGQPTLHLSADAESTGSGWLIFSLRPYNPEGVQFIERAALLEKEDGWLVNDEVVIRLHAPPNKYLFSDYRSGDVFFHLDQQQSASAKTCRIGMVTAAACYRVEPGKTRPDYQLDLALPEPTGQDNRAVTTSWPEAQKNTAQLQIPDRHLQFLHDTAVRTLIHLSAGDVIPGPYTYNRFWFRDACFMLNALLTIGLKERCRRHLDTFADHQTPTGFFHSQDGEWDSNGQVLWFLNRFRLLAGDLFNPDWLDPLRRGADWIATKRRQENGDERTRGLLPPGFSAEHFGPNDYYYWDDLWAVAGLQAAADTLAAMNRGKEAAAVGEEAAAMRDDVWRSIRLVTAEKANRALPISPNRRLDSGAIGCLVADYPLQLLPAGEQQMMATADYLFANCLKNGCFFQDMIHSGNNIYMTLELAQVYLRAGDDRFRPLLEAAALLASPTGQWPEAIHPLTGGGCMGDGQHGWAAAEWLMLLRNMFIMEEDQSLVIGRGVLPHWLTTGQPISYGPTLTPYGSVSVALTGNGQTTDVTVTGDWQPHRPQTISIELPGHNPALLNPSDTSCTIARKT</sequence>
<evidence type="ECO:0000313" key="1">
    <source>
        <dbReference type="EMBL" id="SHH80397.1"/>
    </source>
</evidence>
<dbReference type="Proteomes" id="UP000184139">
    <property type="component" value="Unassembled WGS sequence"/>
</dbReference>
<dbReference type="SUPFAM" id="SSF48208">
    <property type="entry name" value="Six-hairpin glycosidases"/>
    <property type="match status" value="1"/>
</dbReference>
<organism evidence="1 2">
    <name type="scientific">Desulfofustis glycolicus DSM 9705</name>
    <dbReference type="NCBI Taxonomy" id="1121409"/>
    <lineage>
        <taxon>Bacteria</taxon>
        <taxon>Pseudomonadati</taxon>
        <taxon>Thermodesulfobacteriota</taxon>
        <taxon>Desulfobulbia</taxon>
        <taxon>Desulfobulbales</taxon>
        <taxon>Desulfocapsaceae</taxon>
        <taxon>Desulfofustis</taxon>
    </lineage>
</organism>
<dbReference type="RefSeq" id="WP_073375642.1">
    <property type="nucleotide sequence ID" value="NZ_FQXS01000010.1"/>
</dbReference>
<dbReference type="EMBL" id="FQXS01000010">
    <property type="protein sequence ID" value="SHH80397.1"/>
    <property type="molecule type" value="Genomic_DNA"/>
</dbReference>
<accession>A0A1M5VYW3</accession>
<dbReference type="GO" id="GO:0005975">
    <property type="term" value="P:carbohydrate metabolic process"/>
    <property type="evidence" value="ECO:0007669"/>
    <property type="project" value="InterPro"/>
</dbReference>
<dbReference type="STRING" id="1121409.SAMN02745124_01969"/>
<dbReference type="OrthoDB" id="9763537at2"/>
<gene>
    <name evidence="1" type="ORF">SAMN02745124_01969</name>
</gene>